<accession>A0A2U9P237</accession>
<protein>
    <submittedName>
        <fullName evidence="1">Uncharacterized protein</fullName>
    </submittedName>
</protein>
<evidence type="ECO:0000313" key="2">
    <source>
        <dbReference type="Proteomes" id="UP000247634"/>
    </source>
</evidence>
<gene>
    <name evidence="1" type="ORF">DMT42_16335</name>
</gene>
<evidence type="ECO:0000313" key="1">
    <source>
        <dbReference type="EMBL" id="AWT43730.1"/>
    </source>
</evidence>
<dbReference type="KEGG" id="sact:DMT42_16335"/>
<dbReference type="OrthoDB" id="5191191at2"/>
<name>A0A2U9P237_STRAS</name>
<dbReference type="EMBL" id="CP029788">
    <property type="protein sequence ID" value="AWT43730.1"/>
    <property type="molecule type" value="Genomic_DNA"/>
</dbReference>
<dbReference type="RefSeq" id="WP_110628642.1">
    <property type="nucleotide sequence ID" value="NZ_CP029788.1"/>
</dbReference>
<dbReference type="Proteomes" id="UP000247634">
    <property type="component" value="Chromosome"/>
</dbReference>
<dbReference type="AlphaFoldDB" id="A0A2U9P237"/>
<reference evidence="1 2" key="1">
    <citation type="submission" date="2018-06" db="EMBL/GenBank/DDBJ databases">
        <title>The complete genome sequence of a nosiheptide producer Streptomyces actuosus ATCC 25421: deducing the ability of producing a new class III lantibiotics.</title>
        <authorList>
            <person name="Liu W."/>
            <person name="Sun F."/>
            <person name="Hu Y."/>
        </authorList>
    </citation>
    <scope>NUCLEOTIDE SEQUENCE [LARGE SCALE GENOMIC DNA]</scope>
    <source>
        <strain evidence="1 2">ATCC 25421</strain>
    </source>
</reference>
<sequence length="163" mass="18115">MNLWDVEVGRFADDLQRCSFGALRRLGLRVIEDTVTVYGRPLEELFDASTVILYRRAVEEFRSADAAQDEWDQMLADAWDWQDSKSPFTAASLCQALAQYADSVLGEAPEGMLEVLSSCYESVLNAASLGRTVTVDAERGDPRCRRAVELQLALIEEMCGVVA</sequence>
<keyword evidence="2" id="KW-1185">Reference proteome</keyword>
<proteinExistence type="predicted"/>
<organism evidence="1 2">
    <name type="scientific">Streptomyces actuosus</name>
    <dbReference type="NCBI Taxonomy" id="1885"/>
    <lineage>
        <taxon>Bacteria</taxon>
        <taxon>Bacillati</taxon>
        <taxon>Actinomycetota</taxon>
        <taxon>Actinomycetes</taxon>
        <taxon>Kitasatosporales</taxon>
        <taxon>Streptomycetaceae</taxon>
        <taxon>Streptomyces</taxon>
    </lineage>
</organism>